<proteinExistence type="predicted"/>
<dbReference type="EMBL" id="JARBHB010000001">
    <property type="protein sequence ID" value="KAJ8897932.1"/>
    <property type="molecule type" value="Genomic_DNA"/>
</dbReference>
<comment type="caution">
    <text evidence="1">The sequence shown here is derived from an EMBL/GenBank/DDBJ whole genome shotgun (WGS) entry which is preliminary data.</text>
</comment>
<gene>
    <name evidence="1" type="ORF">PR048_003290</name>
</gene>
<dbReference type="Proteomes" id="UP001159363">
    <property type="component" value="Chromosome 1"/>
</dbReference>
<evidence type="ECO:0000313" key="2">
    <source>
        <dbReference type="Proteomes" id="UP001159363"/>
    </source>
</evidence>
<accession>A0ABQ9IMP0</accession>
<reference evidence="1 2" key="1">
    <citation type="submission" date="2023-02" db="EMBL/GenBank/DDBJ databases">
        <title>LHISI_Scaffold_Assembly.</title>
        <authorList>
            <person name="Stuart O.P."/>
            <person name="Cleave R."/>
            <person name="Magrath M.J.L."/>
            <person name="Mikheyev A.S."/>
        </authorList>
    </citation>
    <scope>NUCLEOTIDE SEQUENCE [LARGE SCALE GENOMIC DNA]</scope>
    <source>
        <strain evidence="1">Daus_M_001</strain>
        <tissue evidence="1">Leg muscle</tissue>
    </source>
</reference>
<organism evidence="1 2">
    <name type="scientific">Dryococelus australis</name>
    <dbReference type="NCBI Taxonomy" id="614101"/>
    <lineage>
        <taxon>Eukaryota</taxon>
        <taxon>Metazoa</taxon>
        <taxon>Ecdysozoa</taxon>
        <taxon>Arthropoda</taxon>
        <taxon>Hexapoda</taxon>
        <taxon>Insecta</taxon>
        <taxon>Pterygota</taxon>
        <taxon>Neoptera</taxon>
        <taxon>Polyneoptera</taxon>
        <taxon>Phasmatodea</taxon>
        <taxon>Verophasmatodea</taxon>
        <taxon>Anareolatae</taxon>
        <taxon>Phasmatidae</taxon>
        <taxon>Eurycanthinae</taxon>
        <taxon>Dryococelus</taxon>
    </lineage>
</organism>
<keyword evidence="2" id="KW-1185">Reference proteome</keyword>
<evidence type="ECO:0000313" key="1">
    <source>
        <dbReference type="EMBL" id="KAJ8897932.1"/>
    </source>
</evidence>
<protein>
    <submittedName>
        <fullName evidence="1">Uncharacterized protein</fullName>
    </submittedName>
</protein>
<name>A0ABQ9IMP0_9NEOP</name>
<sequence length="395" mass="44267">MTAECAIEEESTIVYRNERYFRGNMDYAPSSSGSSKPHIKMVQCKNCGKNGHGGVNRNPTVKESCPRAVTRGRTRFFFAPLPLAAILGQLGHYWAPAADLRHVLASSDYTGAVADLSNGPAHRSASEVAVLLCSHLSKERRVLCLKAIRAMSKVPYKECQDILDEEMPKRRMWVRKWSTRHANSGASSTIMSELYEEDPREFKCVIMTPGQFDELLKMVTPLIQRPDTIMCEALPAKVKFEITLAFLASRTNCRMLSLLFRVSKAATLALVPEVCEAIRLSLKDYMKSDRRGSIIHSCGAYEQISPIRAPSLCRSACVAPRRGETAGVTQRATDHLSIACTRAIDNRPLRVLDRQSWPDQYRRRTMRYAPTMARINVHTGRRVVYLCLAHTTAAS</sequence>